<dbReference type="AlphaFoldDB" id="A0AA39Q1M9"/>
<keyword evidence="4" id="KW-1185">Reference proteome</keyword>
<feature type="region of interest" description="Disordered" evidence="1">
    <location>
        <begin position="12"/>
        <end position="33"/>
    </location>
</feature>
<feature type="domain" description="GST N-terminal" evidence="2">
    <location>
        <begin position="39"/>
        <end position="131"/>
    </location>
</feature>
<proteinExistence type="predicted"/>
<dbReference type="Pfam" id="PF13409">
    <property type="entry name" value="GST_N_2"/>
    <property type="match status" value="1"/>
</dbReference>
<reference evidence="3" key="1">
    <citation type="submission" date="2023-06" db="EMBL/GenBank/DDBJ databases">
        <authorList>
            <consortium name="Lawrence Berkeley National Laboratory"/>
            <person name="Ahrendt S."/>
            <person name="Sahu N."/>
            <person name="Indic B."/>
            <person name="Wong-Bajracharya J."/>
            <person name="Merenyi Z."/>
            <person name="Ke H.-M."/>
            <person name="Monk M."/>
            <person name="Kocsube S."/>
            <person name="Drula E."/>
            <person name="Lipzen A."/>
            <person name="Balint B."/>
            <person name="Henrissat B."/>
            <person name="Andreopoulos B."/>
            <person name="Martin F.M."/>
            <person name="Harder C.B."/>
            <person name="Rigling D."/>
            <person name="Ford K.L."/>
            <person name="Foster G.D."/>
            <person name="Pangilinan J."/>
            <person name="Papanicolaou A."/>
            <person name="Barry K."/>
            <person name="LaButti K."/>
            <person name="Viragh M."/>
            <person name="Koriabine M."/>
            <person name="Yan M."/>
            <person name="Riley R."/>
            <person name="Champramary S."/>
            <person name="Plett K.L."/>
            <person name="Tsai I.J."/>
            <person name="Slot J."/>
            <person name="Sipos G."/>
            <person name="Plett J."/>
            <person name="Nagy L.G."/>
            <person name="Grigoriev I.V."/>
        </authorList>
    </citation>
    <scope>NUCLEOTIDE SEQUENCE</scope>
    <source>
        <strain evidence="3">HWK02</strain>
    </source>
</reference>
<sequence>MDNLSMELLIPPLHKRDDNSNPNSTSTPGSLKRKFEKKEETLTIVGSSVVCREILRYCLSIKNLKFQVVWVELPDIEALAIRIGAPPTGVKQDGKSPFYTIPIIQDPSTGTVVSESAAIAEYLDKTYPTSGPMLIPAGTKVLQLTFREAVAESFVPTRPFFWGGEILNDATRSYLLKRLEGLGVVVKVPEGEEREKQWAKVQAGLGKIEKWLPKDGFEFVMGSEPSFADAVLCAFLRFTRGILGRESREWKEMASWHDGRWGKVMDRFSQYE</sequence>
<gene>
    <name evidence="3" type="ORF">EDD18DRAFT_1355205</name>
</gene>
<dbReference type="CDD" id="cd00299">
    <property type="entry name" value="GST_C_family"/>
    <property type="match status" value="1"/>
</dbReference>
<accession>A0AA39Q1M9</accession>
<dbReference type="SUPFAM" id="SSF52833">
    <property type="entry name" value="Thioredoxin-like"/>
    <property type="match status" value="1"/>
</dbReference>
<dbReference type="SUPFAM" id="SSF47616">
    <property type="entry name" value="GST C-terminal domain-like"/>
    <property type="match status" value="1"/>
</dbReference>
<organism evidence="3 4">
    <name type="scientific">Armillaria luteobubalina</name>
    <dbReference type="NCBI Taxonomy" id="153913"/>
    <lineage>
        <taxon>Eukaryota</taxon>
        <taxon>Fungi</taxon>
        <taxon>Dikarya</taxon>
        <taxon>Basidiomycota</taxon>
        <taxon>Agaricomycotina</taxon>
        <taxon>Agaricomycetes</taxon>
        <taxon>Agaricomycetidae</taxon>
        <taxon>Agaricales</taxon>
        <taxon>Marasmiineae</taxon>
        <taxon>Physalacriaceae</taxon>
        <taxon>Armillaria</taxon>
    </lineage>
</organism>
<evidence type="ECO:0000313" key="3">
    <source>
        <dbReference type="EMBL" id="KAK0494461.1"/>
    </source>
</evidence>
<dbReference type="PROSITE" id="PS50404">
    <property type="entry name" value="GST_NTER"/>
    <property type="match status" value="1"/>
</dbReference>
<dbReference type="InterPro" id="IPR004045">
    <property type="entry name" value="Glutathione_S-Trfase_N"/>
</dbReference>
<dbReference type="InterPro" id="IPR036249">
    <property type="entry name" value="Thioredoxin-like_sf"/>
</dbReference>
<evidence type="ECO:0000313" key="4">
    <source>
        <dbReference type="Proteomes" id="UP001175228"/>
    </source>
</evidence>
<dbReference type="Gene3D" id="3.40.30.10">
    <property type="entry name" value="Glutaredoxin"/>
    <property type="match status" value="1"/>
</dbReference>
<comment type="caution">
    <text evidence="3">The sequence shown here is derived from an EMBL/GenBank/DDBJ whole genome shotgun (WGS) entry which is preliminary data.</text>
</comment>
<name>A0AA39Q1M9_9AGAR</name>
<dbReference type="Proteomes" id="UP001175228">
    <property type="component" value="Unassembled WGS sequence"/>
</dbReference>
<evidence type="ECO:0000256" key="1">
    <source>
        <dbReference type="SAM" id="MobiDB-lite"/>
    </source>
</evidence>
<protein>
    <recommendedName>
        <fullName evidence="2">GST N-terminal domain-containing protein</fullName>
    </recommendedName>
</protein>
<dbReference type="Gene3D" id="1.20.1050.10">
    <property type="match status" value="1"/>
</dbReference>
<dbReference type="EMBL" id="JAUEPU010000020">
    <property type="protein sequence ID" value="KAK0494461.1"/>
    <property type="molecule type" value="Genomic_DNA"/>
</dbReference>
<dbReference type="Pfam" id="PF22041">
    <property type="entry name" value="GST_C_7"/>
    <property type="match status" value="1"/>
</dbReference>
<dbReference type="InterPro" id="IPR054416">
    <property type="entry name" value="GST_UstS-like_C"/>
</dbReference>
<dbReference type="InterPro" id="IPR036282">
    <property type="entry name" value="Glutathione-S-Trfase_C_sf"/>
</dbReference>
<evidence type="ECO:0000259" key="2">
    <source>
        <dbReference type="PROSITE" id="PS50404"/>
    </source>
</evidence>